<gene>
    <name evidence="1" type="ORF">PHET_06383</name>
</gene>
<keyword evidence="2" id="KW-1185">Reference proteome</keyword>
<name>A0A8J4WZL0_9TREM</name>
<reference evidence="1" key="1">
    <citation type="submission" date="2019-05" db="EMBL/GenBank/DDBJ databases">
        <title>Annotation for the trematode Paragonimus heterotremus.</title>
        <authorList>
            <person name="Choi Y.-J."/>
        </authorList>
    </citation>
    <scope>NUCLEOTIDE SEQUENCE</scope>
    <source>
        <strain evidence="1">LC</strain>
    </source>
</reference>
<accession>A0A8J4WZL0</accession>
<evidence type="ECO:0000313" key="2">
    <source>
        <dbReference type="Proteomes" id="UP000748531"/>
    </source>
</evidence>
<protein>
    <submittedName>
        <fullName evidence="1">Uncharacterized protein</fullName>
    </submittedName>
</protein>
<evidence type="ECO:0000313" key="1">
    <source>
        <dbReference type="EMBL" id="KAF5400567.1"/>
    </source>
</evidence>
<dbReference type="Proteomes" id="UP000748531">
    <property type="component" value="Unassembled WGS sequence"/>
</dbReference>
<dbReference type="AlphaFoldDB" id="A0A8J4WZL0"/>
<dbReference type="OrthoDB" id="6271862at2759"/>
<proteinExistence type="predicted"/>
<sequence>MDINMDVEASTDEFEEYDEEFYLKLQNDVSNPFLIHPYIYNFTDYWVPKLNILHHEGPTVVQLNLGKFGSGPQLTSNNVSFDVYYIGTEIQSNRSVLEEIVHNLNLNQRQYIYTGTSAHIHKIKSKLIRSDKLT</sequence>
<organism evidence="1 2">
    <name type="scientific">Paragonimus heterotremus</name>
    <dbReference type="NCBI Taxonomy" id="100268"/>
    <lineage>
        <taxon>Eukaryota</taxon>
        <taxon>Metazoa</taxon>
        <taxon>Spiralia</taxon>
        <taxon>Lophotrochozoa</taxon>
        <taxon>Platyhelminthes</taxon>
        <taxon>Trematoda</taxon>
        <taxon>Digenea</taxon>
        <taxon>Plagiorchiida</taxon>
        <taxon>Troglotremata</taxon>
        <taxon>Troglotrematidae</taxon>
        <taxon>Paragonimus</taxon>
    </lineage>
</organism>
<dbReference type="EMBL" id="LUCH01003090">
    <property type="protein sequence ID" value="KAF5400567.1"/>
    <property type="molecule type" value="Genomic_DNA"/>
</dbReference>
<comment type="caution">
    <text evidence="1">The sequence shown here is derived from an EMBL/GenBank/DDBJ whole genome shotgun (WGS) entry which is preliminary data.</text>
</comment>